<dbReference type="OrthoDB" id="10261384at2759"/>
<organism evidence="2 3">
    <name type="scientific">Emericellopsis atlantica</name>
    <dbReference type="NCBI Taxonomy" id="2614577"/>
    <lineage>
        <taxon>Eukaryota</taxon>
        <taxon>Fungi</taxon>
        <taxon>Dikarya</taxon>
        <taxon>Ascomycota</taxon>
        <taxon>Pezizomycotina</taxon>
        <taxon>Sordariomycetes</taxon>
        <taxon>Hypocreomycetidae</taxon>
        <taxon>Hypocreales</taxon>
        <taxon>Bionectriaceae</taxon>
        <taxon>Emericellopsis</taxon>
    </lineage>
</organism>
<dbReference type="AlphaFoldDB" id="A0A9P7ZI17"/>
<dbReference type="PANTHER" id="PTHR28043">
    <property type="entry name" value="INCREASED RECOMBINATION CENTERS PROTEIN 6"/>
    <property type="match status" value="1"/>
</dbReference>
<sequence length="326" mass="35294">MPQMDISNPRRALALSLSSQAHHLSRVIKDLTGNAPSPVTDSLAGVTHDLVLSTPYYKTTLPIWLDTPTAPTDWSASFLSDEAREVLDVLGGVIVVFSLHEDKQETKSLLQEVGKVVKEGLGGWGWDGVGVAVGVGNGDADEWDELCAAGGLEFVLMTGNDQGRNEFGEKMGIARVKEALEANDWASLDDHDALSDFGEFEDPDEKDDQKDLDPEDMGFGFDRADFEGLRKSIWTSGQVQDEEAEAVGGLREGDQAGDASIPVASSADPPPTENDQQGSGLVDEDFEKVEKMMRKLQAAREAGEGMSEAQRKRMAARAVVEVMRDL</sequence>
<dbReference type="InterPro" id="IPR034627">
    <property type="entry name" value="Irc6"/>
</dbReference>
<evidence type="ECO:0000313" key="2">
    <source>
        <dbReference type="EMBL" id="KAG9252172.1"/>
    </source>
</evidence>
<protein>
    <submittedName>
        <fullName evidence="2">Alpha and gamma adaptin binding protein p34-domain-containing protein</fullName>
    </submittedName>
</protein>
<dbReference type="EMBL" id="MU251263">
    <property type="protein sequence ID" value="KAG9252172.1"/>
    <property type="molecule type" value="Genomic_DNA"/>
</dbReference>
<dbReference type="GO" id="GO:0016192">
    <property type="term" value="P:vesicle-mediated transport"/>
    <property type="evidence" value="ECO:0007669"/>
    <property type="project" value="InterPro"/>
</dbReference>
<reference evidence="2" key="1">
    <citation type="journal article" date="2021" name="IMA Fungus">
        <title>Genomic characterization of three marine fungi, including Emericellopsis atlantica sp. nov. with signatures of a generalist lifestyle and marine biomass degradation.</title>
        <authorList>
            <person name="Hagestad O.C."/>
            <person name="Hou L."/>
            <person name="Andersen J.H."/>
            <person name="Hansen E.H."/>
            <person name="Altermark B."/>
            <person name="Li C."/>
            <person name="Kuhnert E."/>
            <person name="Cox R.J."/>
            <person name="Crous P.W."/>
            <person name="Spatafora J.W."/>
            <person name="Lail K."/>
            <person name="Amirebrahimi M."/>
            <person name="Lipzen A."/>
            <person name="Pangilinan J."/>
            <person name="Andreopoulos W."/>
            <person name="Hayes R.D."/>
            <person name="Ng V."/>
            <person name="Grigoriev I.V."/>
            <person name="Jackson S.A."/>
            <person name="Sutton T.D.S."/>
            <person name="Dobson A.D.W."/>
            <person name="Rama T."/>
        </authorList>
    </citation>
    <scope>NUCLEOTIDE SEQUENCE</scope>
    <source>
        <strain evidence="2">TS7</strain>
    </source>
</reference>
<dbReference type="Gene3D" id="3.40.50.11960">
    <property type="match status" value="1"/>
</dbReference>
<dbReference type="RefSeq" id="XP_046116096.1">
    <property type="nucleotide sequence ID" value="XM_046265211.1"/>
</dbReference>
<comment type="caution">
    <text evidence="2">The sequence shown here is derived from an EMBL/GenBank/DDBJ whole genome shotgun (WGS) entry which is preliminary data.</text>
</comment>
<feature type="region of interest" description="Disordered" evidence="1">
    <location>
        <begin position="235"/>
        <end position="283"/>
    </location>
</feature>
<dbReference type="PANTHER" id="PTHR28043:SF1">
    <property type="entry name" value="INCREASED RECOMBINATION CENTERS PROTEIN 6"/>
    <property type="match status" value="1"/>
</dbReference>
<gene>
    <name evidence="2" type="ORF">F5Z01DRAFT_676061</name>
</gene>
<keyword evidence="3" id="KW-1185">Reference proteome</keyword>
<accession>A0A9P7ZI17</accession>
<dbReference type="Pfam" id="PF10199">
    <property type="entry name" value="Adaptin_binding"/>
    <property type="match status" value="1"/>
</dbReference>
<dbReference type="Proteomes" id="UP000887229">
    <property type="component" value="Unassembled WGS sequence"/>
</dbReference>
<evidence type="ECO:0000313" key="3">
    <source>
        <dbReference type="Proteomes" id="UP000887229"/>
    </source>
</evidence>
<evidence type="ECO:0000256" key="1">
    <source>
        <dbReference type="SAM" id="MobiDB-lite"/>
    </source>
</evidence>
<feature type="region of interest" description="Disordered" evidence="1">
    <location>
        <begin position="194"/>
        <end position="221"/>
    </location>
</feature>
<proteinExistence type="predicted"/>
<name>A0A9P7ZI17_9HYPO</name>
<dbReference type="GeneID" id="70296114"/>
<dbReference type="GO" id="GO:0030674">
    <property type="term" value="F:protein-macromolecule adaptor activity"/>
    <property type="evidence" value="ECO:0007669"/>
    <property type="project" value="TreeGrafter"/>
</dbReference>